<sequence>MTSRKSNKIPPTTDNHQEKVEDSKDRINLREKSSTDQENTTIYIYIYILYMLLFSETIWSGVGWFIIQDL</sequence>
<gene>
    <name evidence="3" type="ORF">AYI69_g1323</name>
</gene>
<feature type="region of interest" description="Disordered" evidence="1">
    <location>
        <begin position="1"/>
        <end position="35"/>
    </location>
</feature>
<dbReference type="Proteomes" id="UP000187429">
    <property type="component" value="Unassembled WGS sequence"/>
</dbReference>
<keyword evidence="2" id="KW-0812">Transmembrane</keyword>
<keyword evidence="4" id="KW-1185">Reference proteome</keyword>
<dbReference type="EMBL" id="LSSM01000356">
    <property type="protein sequence ID" value="OMJ29185.1"/>
    <property type="molecule type" value="Genomic_DNA"/>
</dbReference>
<keyword evidence="2" id="KW-0472">Membrane</keyword>
<proteinExistence type="predicted"/>
<evidence type="ECO:0000256" key="2">
    <source>
        <dbReference type="SAM" id="Phobius"/>
    </source>
</evidence>
<comment type="caution">
    <text evidence="3">The sequence shown here is derived from an EMBL/GenBank/DDBJ whole genome shotgun (WGS) entry which is preliminary data.</text>
</comment>
<feature type="compositionally biased region" description="Basic and acidic residues" evidence="1">
    <location>
        <begin position="15"/>
        <end position="35"/>
    </location>
</feature>
<organism evidence="3 4">
    <name type="scientific">Smittium culicis</name>
    <dbReference type="NCBI Taxonomy" id="133412"/>
    <lineage>
        <taxon>Eukaryota</taxon>
        <taxon>Fungi</taxon>
        <taxon>Fungi incertae sedis</taxon>
        <taxon>Zoopagomycota</taxon>
        <taxon>Kickxellomycotina</taxon>
        <taxon>Harpellomycetes</taxon>
        <taxon>Harpellales</taxon>
        <taxon>Legeriomycetaceae</taxon>
        <taxon>Smittium</taxon>
    </lineage>
</organism>
<keyword evidence="2" id="KW-1133">Transmembrane helix</keyword>
<accession>A0A1R1YQR0</accession>
<reference evidence="4" key="1">
    <citation type="submission" date="2017-01" db="EMBL/GenBank/DDBJ databases">
        <authorList>
            <person name="Wang Y."/>
            <person name="White M."/>
            <person name="Kvist S."/>
            <person name="Moncalvo J.-M."/>
        </authorList>
    </citation>
    <scope>NUCLEOTIDE SEQUENCE [LARGE SCALE GENOMIC DNA]</scope>
    <source>
        <strain evidence="4">ID-206-W2</strain>
    </source>
</reference>
<evidence type="ECO:0000313" key="3">
    <source>
        <dbReference type="EMBL" id="OMJ29185.1"/>
    </source>
</evidence>
<dbReference type="AlphaFoldDB" id="A0A1R1YQR0"/>
<feature type="compositionally biased region" description="Polar residues" evidence="1">
    <location>
        <begin position="1"/>
        <end position="14"/>
    </location>
</feature>
<evidence type="ECO:0000313" key="4">
    <source>
        <dbReference type="Proteomes" id="UP000187429"/>
    </source>
</evidence>
<feature type="transmembrane region" description="Helical" evidence="2">
    <location>
        <begin position="42"/>
        <end position="67"/>
    </location>
</feature>
<evidence type="ECO:0000256" key="1">
    <source>
        <dbReference type="SAM" id="MobiDB-lite"/>
    </source>
</evidence>
<name>A0A1R1YQR0_9FUNG</name>
<protein>
    <submittedName>
        <fullName evidence="3">Uncharacterized protein</fullName>
    </submittedName>
</protein>